<evidence type="ECO:0008006" key="3">
    <source>
        <dbReference type="Google" id="ProtNLM"/>
    </source>
</evidence>
<dbReference type="Gene3D" id="1.20.120.520">
    <property type="entry name" value="nmb1532 protein domain like"/>
    <property type="match status" value="1"/>
</dbReference>
<dbReference type="EMBL" id="OBQK01000001">
    <property type="protein sequence ID" value="SOC52195.1"/>
    <property type="molecule type" value="Genomic_DNA"/>
</dbReference>
<proteinExistence type="predicted"/>
<reference evidence="2" key="1">
    <citation type="submission" date="2017-08" db="EMBL/GenBank/DDBJ databases">
        <authorList>
            <person name="Varghese N."/>
            <person name="Submissions S."/>
        </authorList>
    </citation>
    <scope>NUCLEOTIDE SEQUENCE [LARGE SCALE GENOMIC DNA]</scope>
    <source>
        <strain evidence="2">USBA17B2</strain>
    </source>
</reference>
<accession>A0A285VDJ1</accession>
<protein>
    <recommendedName>
        <fullName evidence="3">Hemerythrin HHE cation binding domain-containing protein</fullName>
    </recommendedName>
</protein>
<keyword evidence="2" id="KW-1185">Reference proteome</keyword>
<organism evidence="1 2">
    <name type="scientific">Ornithinimicrobium cerasi</name>
    <dbReference type="NCBI Taxonomy" id="2248773"/>
    <lineage>
        <taxon>Bacteria</taxon>
        <taxon>Bacillati</taxon>
        <taxon>Actinomycetota</taxon>
        <taxon>Actinomycetes</taxon>
        <taxon>Micrococcales</taxon>
        <taxon>Ornithinimicrobiaceae</taxon>
        <taxon>Ornithinimicrobium</taxon>
    </lineage>
</organism>
<name>A0A285VDJ1_9MICO</name>
<evidence type="ECO:0000313" key="2">
    <source>
        <dbReference type="Proteomes" id="UP000219688"/>
    </source>
</evidence>
<gene>
    <name evidence="1" type="ORF">SAMN05421879_101445</name>
</gene>
<dbReference type="AlphaFoldDB" id="A0A285VDJ1"/>
<sequence length="154" mass="17258">MMARVPEDTFTAYLEQVRAHRAELRESVAAVDDALVDLHERDDWIQRLHTALVELAHDFADHVDLTERPGGLYDTVRASESRLTAAVDRLTDDHVSLRSEIARVIGSLERSSADHEPHVVRDELSGLVQRLVRHRQRGGELVYEAFAVDLGGSG</sequence>
<dbReference type="Proteomes" id="UP000219688">
    <property type="component" value="Unassembled WGS sequence"/>
</dbReference>
<evidence type="ECO:0000313" key="1">
    <source>
        <dbReference type="EMBL" id="SOC52195.1"/>
    </source>
</evidence>